<dbReference type="Proteomes" id="UP000199055">
    <property type="component" value="Unassembled WGS sequence"/>
</dbReference>
<sequence>MCLLREQSVSRADKAARAPRPRHNAPVLSDAIDAVDWSAVPAPPNPRYRPEVIVGSLKELATATTLDQAADAASRLAGGGIVHDHSGMVFPSASWAAPLLLDIVEQGHPHARVAAVGLLDDALCLHPAADYNRVVTEHGMHVPICCAVARSVRSRRDIVLAQGHPGKRLLAEARLHWRFDIEETLPVSEGVVAAFGVLEGVLPSPPVEGELHAGPSRFPVPAVETEYPPADDTGQACLLLRGVPTEKAVPGSALHPTACGEREH</sequence>
<accession>A0A1H9EV57</accession>
<feature type="region of interest" description="Disordered" evidence="1">
    <location>
        <begin position="1"/>
        <end position="24"/>
    </location>
</feature>
<evidence type="ECO:0000313" key="2">
    <source>
        <dbReference type="EMBL" id="SEQ29522.1"/>
    </source>
</evidence>
<organism evidence="2 3">
    <name type="scientific">Streptomyces radiopugnans</name>
    <dbReference type="NCBI Taxonomy" id="403935"/>
    <lineage>
        <taxon>Bacteria</taxon>
        <taxon>Bacillati</taxon>
        <taxon>Actinomycetota</taxon>
        <taxon>Actinomycetes</taxon>
        <taxon>Kitasatosporales</taxon>
        <taxon>Streptomycetaceae</taxon>
        <taxon>Streptomyces</taxon>
    </lineage>
</organism>
<dbReference type="AlphaFoldDB" id="A0A1H9EV57"/>
<dbReference type="EMBL" id="FOET01000005">
    <property type="protein sequence ID" value="SEQ29522.1"/>
    <property type="molecule type" value="Genomic_DNA"/>
</dbReference>
<evidence type="ECO:0000256" key="1">
    <source>
        <dbReference type="SAM" id="MobiDB-lite"/>
    </source>
</evidence>
<name>A0A1H9EV57_9ACTN</name>
<protein>
    <submittedName>
        <fullName evidence="2">Uncharacterized protein</fullName>
    </submittedName>
</protein>
<reference evidence="3" key="1">
    <citation type="submission" date="2016-10" db="EMBL/GenBank/DDBJ databases">
        <authorList>
            <person name="Varghese N."/>
            <person name="Submissions S."/>
        </authorList>
    </citation>
    <scope>NUCLEOTIDE SEQUENCE [LARGE SCALE GENOMIC DNA]</scope>
    <source>
        <strain evidence="3">CGMCC 4.3519</strain>
    </source>
</reference>
<gene>
    <name evidence="2" type="ORF">SAMN05216481_105317</name>
</gene>
<proteinExistence type="predicted"/>
<keyword evidence="3" id="KW-1185">Reference proteome</keyword>
<evidence type="ECO:0000313" key="3">
    <source>
        <dbReference type="Proteomes" id="UP000199055"/>
    </source>
</evidence>